<dbReference type="InterPro" id="IPR001647">
    <property type="entry name" value="HTH_TetR"/>
</dbReference>
<protein>
    <submittedName>
        <fullName evidence="7">ScbR family autoregulator-binding transcription factor</fullName>
    </submittedName>
</protein>
<dbReference type="SUPFAM" id="SSF48498">
    <property type="entry name" value="Tetracyclin repressor-like, C-terminal domain"/>
    <property type="match status" value="1"/>
</dbReference>
<dbReference type="PANTHER" id="PTHR30055">
    <property type="entry name" value="HTH-TYPE TRANSCRIPTIONAL REGULATOR RUTR"/>
    <property type="match status" value="1"/>
</dbReference>
<keyword evidence="8" id="KW-1185">Reference proteome</keyword>
<evidence type="ECO:0000256" key="3">
    <source>
        <dbReference type="ARBA" id="ARBA00023163"/>
    </source>
</evidence>
<dbReference type="InterPro" id="IPR036271">
    <property type="entry name" value="Tet_transcr_reg_TetR-rel_C_sf"/>
</dbReference>
<evidence type="ECO:0000256" key="5">
    <source>
        <dbReference type="SAM" id="MobiDB-lite"/>
    </source>
</evidence>
<evidence type="ECO:0000256" key="4">
    <source>
        <dbReference type="PROSITE-ProRule" id="PRU00335"/>
    </source>
</evidence>
<dbReference type="PROSITE" id="PS50977">
    <property type="entry name" value="HTH_TETR_2"/>
    <property type="match status" value="1"/>
</dbReference>
<dbReference type="InterPro" id="IPR054126">
    <property type="entry name" value="CprB_TetR_C"/>
</dbReference>
<dbReference type="Pfam" id="PF00440">
    <property type="entry name" value="TetR_N"/>
    <property type="match status" value="1"/>
</dbReference>
<feature type="DNA-binding region" description="H-T-H motif" evidence="4">
    <location>
        <begin position="39"/>
        <end position="58"/>
    </location>
</feature>
<dbReference type="NCBIfam" id="NF041196">
    <property type="entry name" value="ScbR_bind_reg"/>
    <property type="match status" value="1"/>
</dbReference>
<evidence type="ECO:0000256" key="2">
    <source>
        <dbReference type="ARBA" id="ARBA00023125"/>
    </source>
</evidence>
<keyword evidence="1" id="KW-0805">Transcription regulation</keyword>
<reference evidence="7 8" key="1">
    <citation type="journal article" date="2019" name="Int. J. Syst. Evol. Microbiol.">
        <title>The Global Catalogue of Microorganisms (GCM) 10K type strain sequencing project: providing services to taxonomists for standard genome sequencing and annotation.</title>
        <authorList>
            <consortium name="The Broad Institute Genomics Platform"/>
            <consortium name="The Broad Institute Genome Sequencing Center for Infectious Disease"/>
            <person name="Wu L."/>
            <person name="Ma J."/>
        </authorList>
    </citation>
    <scope>NUCLEOTIDE SEQUENCE [LARGE SCALE GENOMIC DNA]</scope>
    <source>
        <strain evidence="7 8">JCM 16014</strain>
    </source>
</reference>
<feature type="region of interest" description="Disordered" evidence="5">
    <location>
        <begin position="201"/>
        <end position="223"/>
    </location>
</feature>
<evidence type="ECO:0000313" key="7">
    <source>
        <dbReference type="EMBL" id="GAA2022274.1"/>
    </source>
</evidence>
<gene>
    <name evidence="7" type="ORF">GCM10009839_19550</name>
</gene>
<keyword evidence="2 4" id="KW-0238">DNA-binding</keyword>
<proteinExistence type="predicted"/>
<evidence type="ECO:0000256" key="1">
    <source>
        <dbReference type="ARBA" id="ARBA00023015"/>
    </source>
</evidence>
<accession>A0ABN2TWA9</accession>
<dbReference type="Gene3D" id="1.10.357.10">
    <property type="entry name" value="Tetracycline Repressor, domain 2"/>
    <property type="match status" value="1"/>
</dbReference>
<dbReference type="InterPro" id="IPR050109">
    <property type="entry name" value="HTH-type_TetR-like_transc_reg"/>
</dbReference>
<keyword evidence="3" id="KW-0804">Transcription</keyword>
<dbReference type="Pfam" id="PF21935">
    <property type="entry name" value="TetR_C_45"/>
    <property type="match status" value="1"/>
</dbReference>
<feature type="compositionally biased region" description="Acidic residues" evidence="5">
    <location>
        <begin position="204"/>
        <end position="223"/>
    </location>
</feature>
<dbReference type="Proteomes" id="UP001500751">
    <property type="component" value="Unassembled WGS sequence"/>
</dbReference>
<dbReference type="PRINTS" id="PR00455">
    <property type="entry name" value="HTHTETR"/>
</dbReference>
<dbReference type="InterPro" id="IPR009057">
    <property type="entry name" value="Homeodomain-like_sf"/>
</dbReference>
<sequence>MTPTRGAAEPMQERARRTRRAILLAAAEAFAENGYLATTTSDIAARAGVTKGALVFHFPAKAGVAVAIVEECYEQWPTVVADARLRHERMTEVIGEVLHRVAMQIREDPIVRATVRLQAERALIGEPVRTPHVAWTAAMTELFQAAERRGELRSGADPAVLGRVVVASFHGVQHVSGSLSGHADVGERVAEWWAVFRAGFEAGPETESETGSETESEAESEAE</sequence>
<dbReference type="EMBL" id="BAAAQN010000008">
    <property type="protein sequence ID" value="GAA2022274.1"/>
    <property type="molecule type" value="Genomic_DNA"/>
</dbReference>
<evidence type="ECO:0000313" key="8">
    <source>
        <dbReference type="Proteomes" id="UP001500751"/>
    </source>
</evidence>
<organism evidence="7 8">
    <name type="scientific">Catenulispora yoronensis</name>
    <dbReference type="NCBI Taxonomy" id="450799"/>
    <lineage>
        <taxon>Bacteria</taxon>
        <taxon>Bacillati</taxon>
        <taxon>Actinomycetota</taxon>
        <taxon>Actinomycetes</taxon>
        <taxon>Catenulisporales</taxon>
        <taxon>Catenulisporaceae</taxon>
        <taxon>Catenulispora</taxon>
    </lineage>
</organism>
<comment type="caution">
    <text evidence="7">The sequence shown here is derived from an EMBL/GenBank/DDBJ whole genome shotgun (WGS) entry which is preliminary data.</text>
</comment>
<dbReference type="SUPFAM" id="SSF46689">
    <property type="entry name" value="Homeodomain-like"/>
    <property type="match status" value="1"/>
</dbReference>
<name>A0ABN2TWA9_9ACTN</name>
<dbReference type="InterPro" id="IPR047923">
    <property type="entry name" value="ArpA-like"/>
</dbReference>
<evidence type="ECO:0000259" key="6">
    <source>
        <dbReference type="PROSITE" id="PS50977"/>
    </source>
</evidence>
<dbReference type="PANTHER" id="PTHR30055:SF234">
    <property type="entry name" value="HTH-TYPE TRANSCRIPTIONAL REGULATOR BETI"/>
    <property type="match status" value="1"/>
</dbReference>
<feature type="domain" description="HTH tetR-type" evidence="6">
    <location>
        <begin position="16"/>
        <end position="76"/>
    </location>
</feature>
<dbReference type="RefSeq" id="WP_344665196.1">
    <property type="nucleotide sequence ID" value="NZ_BAAAQN010000008.1"/>
</dbReference>